<dbReference type="InterPro" id="IPR029066">
    <property type="entry name" value="PLP-binding_barrel"/>
</dbReference>
<gene>
    <name evidence="3" type="ORF">UFOPK1961_00093</name>
    <name evidence="4" type="ORF">UFOPK3364_00056</name>
</gene>
<accession>A0A6J6I535</accession>
<evidence type="ECO:0000313" key="3">
    <source>
        <dbReference type="EMBL" id="CAB4621562.1"/>
    </source>
</evidence>
<dbReference type="Gene3D" id="3.20.20.10">
    <property type="entry name" value="Alanine racemase"/>
    <property type="match status" value="1"/>
</dbReference>
<dbReference type="Pfam" id="PF01168">
    <property type="entry name" value="Ala_racemase_N"/>
    <property type="match status" value="1"/>
</dbReference>
<dbReference type="CDD" id="cd00635">
    <property type="entry name" value="PLPDE_III_YBL036c_like"/>
    <property type="match status" value="1"/>
</dbReference>
<evidence type="ECO:0000259" key="2">
    <source>
        <dbReference type="Pfam" id="PF01168"/>
    </source>
</evidence>
<proteinExistence type="inferred from homology"/>
<reference evidence="3" key="1">
    <citation type="submission" date="2020-05" db="EMBL/GenBank/DDBJ databases">
        <authorList>
            <person name="Chiriac C."/>
            <person name="Salcher M."/>
            <person name="Ghai R."/>
            <person name="Kavagutti S V."/>
        </authorList>
    </citation>
    <scope>NUCLEOTIDE SEQUENCE</scope>
</reference>
<dbReference type="AlphaFoldDB" id="A0A6J6I535"/>
<dbReference type="SUPFAM" id="SSF51419">
    <property type="entry name" value="PLP-binding barrel"/>
    <property type="match status" value="1"/>
</dbReference>
<dbReference type="NCBIfam" id="TIGR00044">
    <property type="entry name" value="YggS family pyridoxal phosphate-dependent enzyme"/>
    <property type="match status" value="1"/>
</dbReference>
<feature type="domain" description="Alanine racemase N-terminal" evidence="2">
    <location>
        <begin position="40"/>
        <end position="221"/>
    </location>
</feature>
<protein>
    <submittedName>
        <fullName evidence="3">Unannotated protein</fullName>
    </submittedName>
</protein>
<dbReference type="PROSITE" id="PS01211">
    <property type="entry name" value="UPF0001"/>
    <property type="match status" value="1"/>
</dbReference>
<organism evidence="3">
    <name type="scientific">freshwater metagenome</name>
    <dbReference type="NCBI Taxonomy" id="449393"/>
    <lineage>
        <taxon>unclassified sequences</taxon>
        <taxon>metagenomes</taxon>
        <taxon>ecological metagenomes</taxon>
    </lineage>
</organism>
<dbReference type="PIRSF" id="PIRSF004848">
    <property type="entry name" value="YBL036c_PLPDEIII"/>
    <property type="match status" value="1"/>
</dbReference>
<dbReference type="EMBL" id="CAFBLO010000002">
    <property type="protein sequence ID" value="CAB4857460.1"/>
    <property type="molecule type" value="Genomic_DNA"/>
</dbReference>
<dbReference type="GO" id="GO:0030170">
    <property type="term" value="F:pyridoxal phosphate binding"/>
    <property type="evidence" value="ECO:0007669"/>
    <property type="project" value="InterPro"/>
</dbReference>
<dbReference type="PANTHER" id="PTHR10146:SF14">
    <property type="entry name" value="PYRIDOXAL PHOSPHATE HOMEOSTASIS PROTEIN"/>
    <property type="match status" value="1"/>
</dbReference>
<name>A0A6J6I535_9ZZZZ</name>
<keyword evidence="1" id="KW-0663">Pyridoxal phosphate</keyword>
<dbReference type="InterPro" id="IPR001608">
    <property type="entry name" value="Ala_racemase_N"/>
</dbReference>
<dbReference type="PANTHER" id="PTHR10146">
    <property type="entry name" value="PROLINE SYNTHETASE CO-TRANSCRIBED BACTERIAL HOMOLOG PROTEIN"/>
    <property type="match status" value="1"/>
</dbReference>
<dbReference type="InterPro" id="IPR011078">
    <property type="entry name" value="PyrdxlP_homeostasis"/>
</dbReference>
<sequence length="224" mass="24108">MPSVTARWHSVCADVAAECDKWGRDVNDVTLVVVTKFHPVSVIEELLDAGAHHFGESRHQDAAPKADALEGRDLTWHFVGQIQSNKARAIARYASVIHSLDRDSVVDALVTSEHRVDGFIELNLTDDPGRGGVQTADDMLRLAERILAAGTIDLRGVMAVAPQDADPSAAFADVATMSEILRQAYPNATAISAGMSADWQQAIEHGATHLRIGSSITGNRPTPR</sequence>
<evidence type="ECO:0000313" key="4">
    <source>
        <dbReference type="EMBL" id="CAB4857460.1"/>
    </source>
</evidence>
<dbReference type="HAMAP" id="MF_02087">
    <property type="entry name" value="PLP_homeostasis"/>
    <property type="match status" value="1"/>
</dbReference>
<evidence type="ECO:0000256" key="1">
    <source>
        <dbReference type="ARBA" id="ARBA00022898"/>
    </source>
</evidence>
<dbReference type="EMBL" id="CAEZVJ010000005">
    <property type="protein sequence ID" value="CAB4621562.1"/>
    <property type="molecule type" value="Genomic_DNA"/>
</dbReference>